<evidence type="ECO:0000313" key="1">
    <source>
        <dbReference type="EMBL" id="QSG06148.1"/>
    </source>
</evidence>
<proteinExistence type="predicted"/>
<dbReference type="EMBL" id="CP064787">
    <property type="protein sequence ID" value="QSG06148.1"/>
    <property type="molecule type" value="Genomic_DNA"/>
</dbReference>
<evidence type="ECO:0000313" key="2">
    <source>
        <dbReference type="Proteomes" id="UP000663525"/>
    </source>
</evidence>
<protein>
    <submittedName>
        <fullName evidence="1">Uncharacterized protein</fullName>
    </submittedName>
</protein>
<organism evidence="1 2">
    <name type="scientific">Halapricum desulfuricans</name>
    <dbReference type="NCBI Taxonomy" id="2841257"/>
    <lineage>
        <taxon>Archaea</taxon>
        <taxon>Methanobacteriati</taxon>
        <taxon>Methanobacteriota</taxon>
        <taxon>Stenosarchaea group</taxon>
        <taxon>Halobacteria</taxon>
        <taxon>Halobacteriales</taxon>
        <taxon>Haloarculaceae</taxon>
        <taxon>Halapricum</taxon>
    </lineage>
</organism>
<reference evidence="1" key="1">
    <citation type="submission" date="2020-11" db="EMBL/GenBank/DDBJ databases">
        <title>Carbohydrate-dependent, anaerobic sulfur respiration: A novel catabolism in halophilic archaea.</title>
        <authorList>
            <person name="Sorokin D.Y."/>
            <person name="Messina E."/>
            <person name="Smedile F."/>
            <person name="La Cono V."/>
            <person name="Hallsworth J.E."/>
            <person name="Yakimov M.M."/>
        </authorList>
    </citation>
    <scope>NUCLEOTIDE SEQUENCE</scope>
    <source>
        <strain evidence="1">HSR12-1</strain>
    </source>
</reference>
<accession>A0A897N1Q8</accession>
<dbReference type="Proteomes" id="UP000663525">
    <property type="component" value="Chromosome"/>
</dbReference>
<name>A0A897N1Q8_9EURY</name>
<sequence>MALDTGEDAYVHMEFYLQDSEEYPTWVKDEIPDEFGLYANATDQIS</sequence>
<dbReference type="AlphaFoldDB" id="A0A897N1Q8"/>
<gene>
    <name evidence="1" type="ORF">HSR121_1814</name>
</gene>